<feature type="domain" description="ATPase AAA-type core" evidence="1">
    <location>
        <begin position="167"/>
        <end position="282"/>
    </location>
</feature>
<dbReference type="HOGENOM" id="CLU_811109_0_0_7"/>
<reference evidence="2 3" key="1">
    <citation type="journal article" date="2013" name="Sci. Rep.">
        <title>Extraordinary expansion of a Sorangium cellulosum genome from an alkaline milieu.</title>
        <authorList>
            <person name="Han K."/>
            <person name="Li Z.F."/>
            <person name="Peng R."/>
            <person name="Zhu L.P."/>
            <person name="Zhou T."/>
            <person name="Wang L.G."/>
            <person name="Li S.G."/>
            <person name="Zhang X.B."/>
            <person name="Hu W."/>
            <person name="Wu Z.H."/>
            <person name="Qin N."/>
            <person name="Li Y.Z."/>
        </authorList>
    </citation>
    <scope>NUCLEOTIDE SEQUENCE [LARGE SCALE GENOMIC DNA]</scope>
    <source>
        <strain evidence="2 3">So0157-2</strain>
    </source>
</reference>
<dbReference type="STRING" id="1254432.SCE1572_03245"/>
<evidence type="ECO:0000313" key="2">
    <source>
        <dbReference type="EMBL" id="AGP33601.1"/>
    </source>
</evidence>
<dbReference type="Pfam" id="PF13304">
    <property type="entry name" value="AAA_21"/>
    <property type="match status" value="1"/>
</dbReference>
<dbReference type="EMBL" id="CP003969">
    <property type="protein sequence ID" value="AGP33601.1"/>
    <property type="molecule type" value="Genomic_DNA"/>
</dbReference>
<sequence>MVDEGQDLFVQRFEASFGRRIAIRATPEDIHYQAFHTHTALASLHQRLGDVLQPVAQGEAAAESLGDELPRRESGVIQRRAIADRRLSGPDPWREGISAVADELSSFGLLQLDVGRLREPSERIGAGSLAPDASNLPTVLAELPPPILGELRAELVALVPGISSFHVEPEGDSFRIDFELSGGERLPARLVSDGTLRLLAVLTALRAAPTPAVIGIEEPENGVYPGRLRMLLAFLRESALERRESPPAECDALAPDDAAPAIRRRPAGPPQILLTSHSSVILAALRSAPQHIRFVDMVRRDGQLVSRARKVAATPGPDRGRLTVSLREIDALLHAADTEAAE</sequence>
<dbReference type="RefSeq" id="WP_020732649.1">
    <property type="nucleotide sequence ID" value="NC_021658.1"/>
</dbReference>
<evidence type="ECO:0000313" key="3">
    <source>
        <dbReference type="Proteomes" id="UP000014803"/>
    </source>
</evidence>
<gene>
    <name evidence="2" type="ORF">SCE1572_03245</name>
</gene>
<protein>
    <recommendedName>
        <fullName evidence="1">ATPase AAA-type core domain-containing protein</fullName>
    </recommendedName>
</protein>
<evidence type="ECO:0000259" key="1">
    <source>
        <dbReference type="Pfam" id="PF13304"/>
    </source>
</evidence>
<name>S4XMG4_SORCE</name>
<accession>S4XMG4</accession>
<organism evidence="2 3">
    <name type="scientific">Sorangium cellulosum So0157-2</name>
    <dbReference type="NCBI Taxonomy" id="1254432"/>
    <lineage>
        <taxon>Bacteria</taxon>
        <taxon>Pseudomonadati</taxon>
        <taxon>Myxococcota</taxon>
        <taxon>Polyangia</taxon>
        <taxon>Polyangiales</taxon>
        <taxon>Polyangiaceae</taxon>
        <taxon>Sorangium</taxon>
    </lineage>
</organism>
<dbReference type="InterPro" id="IPR003959">
    <property type="entry name" value="ATPase_AAA_core"/>
</dbReference>
<dbReference type="eggNOG" id="COG4637">
    <property type="taxonomic scope" value="Bacteria"/>
</dbReference>
<dbReference type="GO" id="GO:0016887">
    <property type="term" value="F:ATP hydrolysis activity"/>
    <property type="evidence" value="ECO:0007669"/>
    <property type="project" value="InterPro"/>
</dbReference>
<dbReference type="Proteomes" id="UP000014803">
    <property type="component" value="Chromosome"/>
</dbReference>
<dbReference type="AlphaFoldDB" id="S4XMG4"/>
<dbReference type="PATRIC" id="fig|1254432.3.peg.706"/>
<dbReference type="OrthoDB" id="9816506at2"/>
<dbReference type="KEGG" id="scu:SCE1572_03245"/>
<dbReference type="GO" id="GO:0005524">
    <property type="term" value="F:ATP binding"/>
    <property type="evidence" value="ECO:0007669"/>
    <property type="project" value="InterPro"/>
</dbReference>
<proteinExistence type="predicted"/>